<comment type="caution">
    <text evidence="4">The sequence shown here is derived from an EMBL/GenBank/DDBJ whole genome shotgun (WGS) entry which is preliminary data.</text>
</comment>
<dbReference type="PANTHER" id="PTHR43080">
    <property type="entry name" value="CBS DOMAIN-CONTAINING PROTEIN CBSX3, MITOCHONDRIAL"/>
    <property type="match status" value="1"/>
</dbReference>
<feature type="domain" description="CBS" evidence="3">
    <location>
        <begin position="82"/>
        <end position="135"/>
    </location>
</feature>
<sequence length="135" mass="15067">MAKEVLRALTVKQYMARDIVTFKPDTGVMDAIHTLITRRVSGAPVVDDHGNVVGILSEKDCMQVMLNACYHEELGGKVSEYMKTDVQAIEAETSIVEAAEMFNSSPVRRFPVVDDNSLVGQISRRDVLRALEKIW</sequence>
<dbReference type="InterPro" id="IPR044729">
    <property type="entry name" value="CBS_bac"/>
</dbReference>
<accession>A0A0B0HER1</accession>
<proteinExistence type="predicted"/>
<organism evidence="4 5">
    <name type="scientific">Solemya velum gill symbiont</name>
    <dbReference type="NCBI Taxonomy" id="2340"/>
    <lineage>
        <taxon>Bacteria</taxon>
        <taxon>Pseudomonadati</taxon>
        <taxon>Pseudomonadota</taxon>
        <taxon>Gammaproteobacteria</taxon>
        <taxon>sulfur-oxidizing symbionts</taxon>
    </lineage>
</organism>
<evidence type="ECO:0000313" key="4">
    <source>
        <dbReference type="EMBL" id="KHF25936.1"/>
    </source>
</evidence>
<dbReference type="STRING" id="2340.JV46_13640"/>
<dbReference type="PROSITE" id="PS51371">
    <property type="entry name" value="CBS"/>
    <property type="match status" value="2"/>
</dbReference>
<keyword evidence="5" id="KW-1185">Reference proteome</keyword>
<dbReference type="eggNOG" id="COG0517">
    <property type="taxonomic scope" value="Bacteria"/>
</dbReference>
<evidence type="ECO:0000256" key="2">
    <source>
        <dbReference type="PROSITE-ProRule" id="PRU00703"/>
    </source>
</evidence>
<dbReference type="Gene3D" id="3.10.580.10">
    <property type="entry name" value="CBS-domain"/>
    <property type="match status" value="1"/>
</dbReference>
<dbReference type="EMBL" id="JRAA01000001">
    <property type="protein sequence ID" value="KHF25936.1"/>
    <property type="molecule type" value="Genomic_DNA"/>
</dbReference>
<dbReference type="SMART" id="SM00116">
    <property type="entry name" value="CBS"/>
    <property type="match status" value="2"/>
</dbReference>
<gene>
    <name evidence="4" type="ORF">JV46_13640</name>
</gene>
<reference evidence="4 5" key="1">
    <citation type="journal article" date="2014" name="BMC Genomics">
        <title>The genome of the intracellular bacterium of the coastal bivalve, Solemya velum: a blueprint for thriving in and out of symbiosis.</title>
        <authorList>
            <person name="Dmytrenko O."/>
            <person name="Russell S.L."/>
            <person name="Loo W.T."/>
            <person name="Fontanez K.M."/>
            <person name="Liao L."/>
            <person name="Roeselers G."/>
            <person name="Sharma R."/>
            <person name="Stewart F.J."/>
            <person name="Newton I.L."/>
            <person name="Woyke T."/>
            <person name="Wu D."/>
            <person name="Lang J.M."/>
            <person name="Eisen J.A."/>
            <person name="Cavanaugh C.M."/>
        </authorList>
    </citation>
    <scope>NUCLEOTIDE SEQUENCE [LARGE SCALE GENOMIC DNA]</scope>
    <source>
        <strain evidence="4 5">WH</strain>
    </source>
</reference>
<dbReference type="Proteomes" id="UP000030856">
    <property type="component" value="Unassembled WGS sequence"/>
</dbReference>
<protein>
    <submittedName>
        <fullName evidence="4">Transcriptional regulator</fullName>
    </submittedName>
</protein>
<keyword evidence="1 2" id="KW-0129">CBS domain</keyword>
<dbReference type="Pfam" id="PF00571">
    <property type="entry name" value="CBS"/>
    <property type="match status" value="2"/>
</dbReference>
<dbReference type="PANTHER" id="PTHR43080:SF26">
    <property type="entry name" value="REGULATORY PROTEIN"/>
    <property type="match status" value="1"/>
</dbReference>
<evidence type="ECO:0000259" key="3">
    <source>
        <dbReference type="PROSITE" id="PS51371"/>
    </source>
</evidence>
<feature type="domain" description="CBS" evidence="3">
    <location>
        <begin position="15"/>
        <end position="73"/>
    </location>
</feature>
<dbReference type="CDD" id="cd04629">
    <property type="entry name" value="CBS_pair_bac"/>
    <property type="match status" value="1"/>
</dbReference>
<dbReference type="RefSeq" id="WP_043115625.1">
    <property type="nucleotide sequence ID" value="NZ_JRAA01000001.1"/>
</dbReference>
<evidence type="ECO:0000256" key="1">
    <source>
        <dbReference type="ARBA" id="ARBA00023122"/>
    </source>
</evidence>
<dbReference type="AlphaFoldDB" id="A0A0B0HER1"/>
<evidence type="ECO:0000313" key="5">
    <source>
        <dbReference type="Proteomes" id="UP000030856"/>
    </source>
</evidence>
<name>A0A0B0HER1_SOVGS</name>
<dbReference type="GeneID" id="86991854"/>
<dbReference type="SUPFAM" id="SSF54631">
    <property type="entry name" value="CBS-domain pair"/>
    <property type="match status" value="1"/>
</dbReference>
<dbReference type="InterPro" id="IPR046342">
    <property type="entry name" value="CBS_dom_sf"/>
</dbReference>
<dbReference type="InterPro" id="IPR051257">
    <property type="entry name" value="Diverse_CBS-Domain"/>
</dbReference>
<dbReference type="InterPro" id="IPR000644">
    <property type="entry name" value="CBS_dom"/>
</dbReference>
<dbReference type="OrthoDB" id="9790355at2"/>